<evidence type="ECO:0000256" key="2">
    <source>
        <dbReference type="SAM" id="MobiDB-lite"/>
    </source>
</evidence>
<comment type="caution">
    <text evidence="3">The sequence shown here is derived from an EMBL/GenBank/DDBJ whole genome shotgun (WGS) entry which is preliminary data.</text>
</comment>
<reference evidence="3 4" key="1">
    <citation type="submission" date="2017-04" db="EMBL/GenBank/DDBJ databases">
        <title>The new phylogeny of genus Mycobacterium.</title>
        <authorList>
            <person name="Tortoli E."/>
            <person name="Trovato A."/>
            <person name="Cirillo D.M."/>
        </authorList>
    </citation>
    <scope>NUCLEOTIDE SEQUENCE [LARGE SCALE GENOMIC DNA]</scope>
    <source>
        <strain evidence="3 4">TBL 1200985</strain>
    </source>
</reference>
<dbReference type="AlphaFoldDB" id="A0A1X2LZT7"/>
<evidence type="ECO:0000256" key="1">
    <source>
        <dbReference type="SAM" id="Coils"/>
    </source>
</evidence>
<dbReference type="OrthoDB" id="4701259at2"/>
<gene>
    <name evidence="3" type="ORF">B8W66_04075</name>
</gene>
<keyword evidence="1" id="KW-0175">Coiled coil</keyword>
<dbReference type="EMBL" id="NCXP01000002">
    <property type="protein sequence ID" value="OSC42718.1"/>
    <property type="molecule type" value="Genomic_DNA"/>
</dbReference>
<dbReference type="Proteomes" id="UP000193247">
    <property type="component" value="Unassembled WGS sequence"/>
</dbReference>
<sequence>MRDQHLGDLRALAMQEDKRILELNEQLSRSRADLESTSARFKRLADQIPADVTGLSDRLSNILVAAAQEAEDIHAEALRFAETVRAEAEGDAARIITEAKLEYQSAIELRVALEAATRQTEADIAHLRKKAALNAAEILAEAKKEAEDTLARVQRDVDAQISRAQARLDELSQVRANIVAQVNGFYERFNRLDVQQDQPIGPGMLPIHVRYAIGSGPQPTNSGQILRQAGCPEDQDSG</sequence>
<keyword evidence="4" id="KW-1185">Reference proteome</keyword>
<name>A0A1X2LZT7_9MYCO</name>
<organism evidence="3 4">
    <name type="scientific">Mycobacterium decipiens</name>
    <dbReference type="NCBI Taxonomy" id="1430326"/>
    <lineage>
        <taxon>Bacteria</taxon>
        <taxon>Bacillati</taxon>
        <taxon>Actinomycetota</taxon>
        <taxon>Actinomycetes</taxon>
        <taxon>Mycobacteriales</taxon>
        <taxon>Mycobacteriaceae</taxon>
        <taxon>Mycobacterium</taxon>
    </lineage>
</organism>
<dbReference type="RefSeq" id="WP_085323726.1">
    <property type="nucleotide sequence ID" value="NZ_NCXP01000002.1"/>
</dbReference>
<evidence type="ECO:0000313" key="4">
    <source>
        <dbReference type="Proteomes" id="UP000193247"/>
    </source>
</evidence>
<proteinExistence type="predicted"/>
<feature type="region of interest" description="Disordered" evidence="2">
    <location>
        <begin position="215"/>
        <end position="238"/>
    </location>
</feature>
<accession>A0A1X2LZT7</accession>
<evidence type="ECO:0008006" key="5">
    <source>
        <dbReference type="Google" id="ProtNLM"/>
    </source>
</evidence>
<feature type="coiled-coil region" evidence="1">
    <location>
        <begin position="129"/>
        <end position="181"/>
    </location>
</feature>
<protein>
    <recommendedName>
        <fullName evidence="5">Cell division protein DivIVA</fullName>
    </recommendedName>
</protein>
<evidence type="ECO:0000313" key="3">
    <source>
        <dbReference type="EMBL" id="OSC42718.1"/>
    </source>
</evidence>